<evidence type="ECO:0000256" key="7">
    <source>
        <dbReference type="RuleBase" id="RU000492"/>
    </source>
</evidence>
<evidence type="ECO:0000256" key="2">
    <source>
        <dbReference type="ARBA" id="ARBA00022801"/>
    </source>
</evidence>
<evidence type="ECO:0000256" key="6">
    <source>
        <dbReference type="PROSITE-ProRule" id="PRU00552"/>
    </source>
</evidence>
<evidence type="ECO:0000256" key="5">
    <source>
        <dbReference type="ARBA" id="ARBA00022884"/>
    </source>
</evidence>
<dbReference type="InterPro" id="IPR027417">
    <property type="entry name" value="P-loop_NTPase"/>
</dbReference>
<keyword evidence="5 8" id="KW-0694">RNA-binding</keyword>
<dbReference type="Gene3D" id="3.40.50.300">
    <property type="entry name" value="P-loop containing nucleotide triphosphate hydrolases"/>
    <property type="match status" value="2"/>
</dbReference>
<dbReference type="InterPro" id="IPR011545">
    <property type="entry name" value="DEAD/DEAH_box_helicase_dom"/>
</dbReference>
<evidence type="ECO:0000259" key="11">
    <source>
        <dbReference type="PROSITE" id="PS51194"/>
    </source>
</evidence>
<dbReference type="PROSITE" id="PS51195">
    <property type="entry name" value="Q_MOTIF"/>
    <property type="match status" value="1"/>
</dbReference>
<dbReference type="InterPro" id="IPR001650">
    <property type="entry name" value="Helicase_C-like"/>
</dbReference>
<dbReference type="InterPro" id="IPR014014">
    <property type="entry name" value="RNA_helicase_DEAD_Q_motif"/>
</dbReference>
<feature type="compositionally biased region" description="Basic and acidic residues" evidence="9">
    <location>
        <begin position="646"/>
        <end position="657"/>
    </location>
</feature>
<feature type="domain" description="Helicase C-terminal" evidence="11">
    <location>
        <begin position="312"/>
        <end position="458"/>
    </location>
</feature>
<dbReference type="SUPFAM" id="SSF52540">
    <property type="entry name" value="P-loop containing nucleoside triphosphate hydrolases"/>
    <property type="match status" value="2"/>
</dbReference>
<protein>
    <recommendedName>
        <fullName evidence="8">ATP-dependent RNA helicase</fullName>
        <ecNumber evidence="8">3.6.4.13</ecNumber>
    </recommendedName>
</protein>
<dbReference type="EC" id="3.6.4.13" evidence="8"/>
<feature type="non-terminal residue" evidence="13">
    <location>
        <position position="1"/>
    </location>
</feature>
<dbReference type="SMART" id="SM01178">
    <property type="entry name" value="DUF4217"/>
    <property type="match status" value="1"/>
</dbReference>
<dbReference type="CDD" id="cd18787">
    <property type="entry name" value="SF2_C_DEAD"/>
    <property type="match status" value="1"/>
</dbReference>
<dbReference type="Proteomes" id="UP001519460">
    <property type="component" value="Unassembled WGS sequence"/>
</dbReference>
<comment type="function">
    <text evidence="8">RNA helicase.</text>
</comment>
<proteinExistence type="inferred from homology"/>
<gene>
    <name evidence="13" type="ORF">BaRGS_00005681</name>
</gene>
<accession>A0ABD0LUY6</accession>
<sequence>ENQNYALPVLVPHEGKSESMNGETRRSYGQAFTFKRKRAPGFQKGKKIYKKNNVSKVKAVDDEIAELKRRVADGVDSSKVSEFADFPLSKKTLDGLKGAKYSTPTEIQRESLMLALQGKDILGAAKTGSGKTLAFLIPVLEALHKAKWSQMDGMGALIISPTRELAYQTFEVLKKVGRHHDFSAGLVIGGKFLREEAAQINRTNIVICTPGRLLQHMDETYNFSADGLQILVLDEADRILDMGFAKTMNAIIANLPAERQTLLFSATQTKSVKDLARLSLHDPMYVSVHEHAAHSTPARLEQSYIVCELHEKLSMLWSFLKNHMHSKVLVFLTCCKQVKYVHEVMRRLRPGMTVLCLHGGMNQLKRVAVYEEFCRKEHVVLFATDIAAHFPSVNWVLQLDCPEDASTYIHRAGRTARFERDGEALLVLTPSEEEDMVLQLKERKIPINKIRVNPKRLFNISPKLEALCASDKTLKEMAQRAFVSYLRSVFLMKNKKVFNAHKLDTEAFSKSLGLAIPPRTRFLKRGEKSHEDDSEEDSEEETDKGSENGGGAAAALGMNSEDESDSDSGELFTVKRRLPPLSAEDVEKEASGKELAGEEMREGRKKPLTKAAAAKRLLKKNITANTRVVFDEEGNAVHDAAAKRMRLEDQHDKELHRQKIKQKHKEERIKKKERLRAERGLQPNKGAFGSDDDDEGEMEAVLDTPDDGTNPLDFIPDPDELAARGGVASVQGSKCRKHELFRYQQGQGLEAPIAFHNMQDDEEIALQLLKAGRNKR</sequence>
<evidence type="ECO:0000256" key="8">
    <source>
        <dbReference type="RuleBase" id="RU365068"/>
    </source>
</evidence>
<dbReference type="AlphaFoldDB" id="A0ABD0LUY6"/>
<dbReference type="EMBL" id="JACVVK020000022">
    <property type="protein sequence ID" value="KAK7503055.1"/>
    <property type="molecule type" value="Genomic_DNA"/>
</dbReference>
<feature type="short sequence motif" description="Q motif" evidence="6">
    <location>
        <begin position="81"/>
        <end position="109"/>
    </location>
</feature>
<dbReference type="GO" id="GO:0016787">
    <property type="term" value="F:hydrolase activity"/>
    <property type="evidence" value="ECO:0007669"/>
    <property type="project" value="UniProtKB-KW"/>
</dbReference>
<dbReference type="InterPro" id="IPR025313">
    <property type="entry name" value="SPB4-like_CTE"/>
</dbReference>
<comment type="caution">
    <text evidence="13">The sequence shown here is derived from an EMBL/GenBank/DDBJ whole genome shotgun (WGS) entry which is preliminary data.</text>
</comment>
<dbReference type="CDD" id="cd17941">
    <property type="entry name" value="DEADc_DDX10"/>
    <property type="match status" value="1"/>
</dbReference>
<dbReference type="InterPro" id="IPR014001">
    <property type="entry name" value="Helicase_ATP-bd"/>
</dbReference>
<keyword evidence="1 7" id="KW-0547">Nucleotide-binding</keyword>
<evidence type="ECO:0000259" key="12">
    <source>
        <dbReference type="PROSITE" id="PS51195"/>
    </source>
</evidence>
<evidence type="ECO:0000256" key="3">
    <source>
        <dbReference type="ARBA" id="ARBA00022806"/>
    </source>
</evidence>
<evidence type="ECO:0000256" key="1">
    <source>
        <dbReference type="ARBA" id="ARBA00022741"/>
    </source>
</evidence>
<dbReference type="PROSITE" id="PS51194">
    <property type="entry name" value="HELICASE_CTER"/>
    <property type="match status" value="1"/>
</dbReference>
<feature type="domain" description="Helicase ATP-binding" evidence="10">
    <location>
        <begin position="112"/>
        <end position="286"/>
    </location>
</feature>
<feature type="region of interest" description="Disordered" evidence="9">
    <location>
        <begin position="523"/>
        <end position="610"/>
    </location>
</feature>
<organism evidence="13 14">
    <name type="scientific">Batillaria attramentaria</name>
    <dbReference type="NCBI Taxonomy" id="370345"/>
    <lineage>
        <taxon>Eukaryota</taxon>
        <taxon>Metazoa</taxon>
        <taxon>Spiralia</taxon>
        <taxon>Lophotrochozoa</taxon>
        <taxon>Mollusca</taxon>
        <taxon>Gastropoda</taxon>
        <taxon>Caenogastropoda</taxon>
        <taxon>Sorbeoconcha</taxon>
        <taxon>Cerithioidea</taxon>
        <taxon>Batillariidae</taxon>
        <taxon>Batillaria</taxon>
    </lineage>
</organism>
<name>A0ABD0LUY6_9CAEN</name>
<keyword evidence="2 7" id="KW-0378">Hydrolase</keyword>
<reference evidence="13 14" key="1">
    <citation type="journal article" date="2023" name="Sci. Data">
        <title>Genome assembly of the Korean intertidal mud-creeper Batillaria attramentaria.</title>
        <authorList>
            <person name="Patra A.K."/>
            <person name="Ho P.T."/>
            <person name="Jun S."/>
            <person name="Lee S.J."/>
            <person name="Kim Y."/>
            <person name="Won Y.J."/>
        </authorList>
    </citation>
    <scope>NUCLEOTIDE SEQUENCE [LARGE SCALE GENOMIC DNA]</scope>
    <source>
        <strain evidence="13">Wonlab-2016</strain>
    </source>
</reference>
<dbReference type="SMART" id="SM00487">
    <property type="entry name" value="DEXDc"/>
    <property type="match status" value="1"/>
</dbReference>
<evidence type="ECO:0000256" key="9">
    <source>
        <dbReference type="SAM" id="MobiDB-lite"/>
    </source>
</evidence>
<dbReference type="Pfam" id="PF00271">
    <property type="entry name" value="Helicase_C"/>
    <property type="match status" value="1"/>
</dbReference>
<feature type="compositionally biased region" description="Basic and acidic residues" evidence="9">
    <location>
        <begin position="664"/>
        <end position="679"/>
    </location>
</feature>
<dbReference type="SMART" id="SM00490">
    <property type="entry name" value="HELICc"/>
    <property type="match status" value="1"/>
</dbReference>
<dbReference type="Pfam" id="PF13959">
    <property type="entry name" value="CTE_SPB4"/>
    <property type="match status" value="1"/>
</dbReference>
<feature type="compositionally biased region" description="Acidic residues" evidence="9">
    <location>
        <begin position="690"/>
        <end position="706"/>
    </location>
</feature>
<feature type="compositionally biased region" description="Acidic residues" evidence="9">
    <location>
        <begin position="532"/>
        <end position="542"/>
    </location>
</feature>
<evidence type="ECO:0000259" key="10">
    <source>
        <dbReference type="PROSITE" id="PS51192"/>
    </source>
</evidence>
<keyword evidence="14" id="KW-1185">Reference proteome</keyword>
<feature type="domain" description="DEAD-box RNA helicase Q" evidence="12">
    <location>
        <begin position="81"/>
        <end position="109"/>
    </location>
</feature>
<evidence type="ECO:0000313" key="13">
    <source>
        <dbReference type="EMBL" id="KAK7503055.1"/>
    </source>
</evidence>
<evidence type="ECO:0000313" key="14">
    <source>
        <dbReference type="Proteomes" id="UP001519460"/>
    </source>
</evidence>
<keyword evidence="3 7" id="KW-0347">Helicase</keyword>
<keyword evidence="4 7" id="KW-0067">ATP-binding</keyword>
<dbReference type="GO" id="GO:0003723">
    <property type="term" value="F:RNA binding"/>
    <property type="evidence" value="ECO:0007669"/>
    <property type="project" value="UniProtKB-UniRule"/>
</dbReference>
<dbReference type="PROSITE" id="PS00039">
    <property type="entry name" value="DEAD_ATP_HELICASE"/>
    <property type="match status" value="1"/>
</dbReference>
<dbReference type="PROSITE" id="PS51192">
    <property type="entry name" value="HELICASE_ATP_BIND_1"/>
    <property type="match status" value="1"/>
</dbReference>
<comment type="similarity">
    <text evidence="7">Belongs to the DEAD box helicase family.</text>
</comment>
<feature type="compositionally biased region" description="Basic and acidic residues" evidence="9">
    <location>
        <begin position="588"/>
        <end position="602"/>
    </location>
</feature>
<dbReference type="PANTHER" id="PTHR24031">
    <property type="entry name" value="RNA HELICASE"/>
    <property type="match status" value="1"/>
</dbReference>
<dbReference type="Pfam" id="PF00270">
    <property type="entry name" value="DEAD"/>
    <property type="match status" value="1"/>
</dbReference>
<dbReference type="GO" id="GO:0003724">
    <property type="term" value="F:RNA helicase activity"/>
    <property type="evidence" value="ECO:0007669"/>
    <property type="project" value="UniProtKB-EC"/>
</dbReference>
<dbReference type="GO" id="GO:0005524">
    <property type="term" value="F:ATP binding"/>
    <property type="evidence" value="ECO:0007669"/>
    <property type="project" value="UniProtKB-UniRule"/>
</dbReference>
<comment type="catalytic activity">
    <reaction evidence="8">
        <text>ATP + H2O = ADP + phosphate + H(+)</text>
        <dbReference type="Rhea" id="RHEA:13065"/>
        <dbReference type="ChEBI" id="CHEBI:15377"/>
        <dbReference type="ChEBI" id="CHEBI:15378"/>
        <dbReference type="ChEBI" id="CHEBI:30616"/>
        <dbReference type="ChEBI" id="CHEBI:43474"/>
        <dbReference type="ChEBI" id="CHEBI:456216"/>
        <dbReference type="EC" id="3.6.4.13"/>
    </reaction>
</comment>
<comment type="domain">
    <text evidence="8">The Q motif is unique to and characteristic of the DEAD box family of RNA helicases and controls ATP binding and hydrolysis.</text>
</comment>
<evidence type="ECO:0000256" key="4">
    <source>
        <dbReference type="ARBA" id="ARBA00022840"/>
    </source>
</evidence>
<dbReference type="InterPro" id="IPR000629">
    <property type="entry name" value="RNA-helicase_DEAD-box_CS"/>
</dbReference>
<feature type="region of interest" description="Disordered" evidence="9">
    <location>
        <begin position="646"/>
        <end position="719"/>
    </location>
</feature>